<comment type="caution">
    <text evidence="3">The sequence shown here is derived from an EMBL/GenBank/DDBJ whole genome shotgun (WGS) entry which is preliminary data.</text>
</comment>
<evidence type="ECO:0000313" key="4">
    <source>
        <dbReference type="Proteomes" id="UP000647172"/>
    </source>
</evidence>
<dbReference type="PANTHER" id="PTHR36566:SF1">
    <property type="entry name" value="PYRIDINIUM-3,5-BISTHIOCARBOXYLIC ACID MONONUCLEOTIDE NICKEL INSERTION PROTEIN"/>
    <property type="match status" value="1"/>
</dbReference>
<dbReference type="Pfam" id="PF01969">
    <property type="entry name" value="Ni_insertion"/>
    <property type="match status" value="1"/>
</dbReference>
<comment type="function">
    <text evidence="2">Involved in the biosynthesis of a nickel-pincer cofactor ((SCS)Ni(II) pincer complex). Binds Ni(2+), and functions in nickel delivery to pyridinium-3,5-bisthiocarboxylic acid mononucleotide (P2TMN), to form the mature cofactor. Is thus probably required for the activation of nickel-pincer cofactor-dependent enzymes.</text>
</comment>
<dbReference type="GO" id="GO:0016829">
    <property type="term" value="F:lyase activity"/>
    <property type="evidence" value="ECO:0007669"/>
    <property type="project" value="UniProtKB-UniRule"/>
</dbReference>
<keyword evidence="4" id="KW-1185">Reference proteome</keyword>
<accession>A0A919JQN3</accession>
<dbReference type="EMBL" id="BOMQ01000088">
    <property type="protein sequence ID" value="GIE53652.1"/>
    <property type="molecule type" value="Genomic_DNA"/>
</dbReference>
<proteinExistence type="inferred from homology"/>
<dbReference type="EC" id="4.99.1.12" evidence="2"/>
<comment type="similarity">
    <text evidence="2">Belongs to the LarC family.</text>
</comment>
<dbReference type="GO" id="GO:0016151">
    <property type="term" value="F:nickel cation binding"/>
    <property type="evidence" value="ECO:0007669"/>
    <property type="project" value="UniProtKB-UniRule"/>
</dbReference>
<dbReference type="RefSeq" id="WP_203775858.1">
    <property type="nucleotide sequence ID" value="NZ_BAAAYJ010000070.1"/>
</dbReference>
<evidence type="ECO:0000256" key="1">
    <source>
        <dbReference type="ARBA" id="ARBA00022596"/>
    </source>
</evidence>
<sequence>MTAHRHAWIDASAGVAGDMLLGALIDAGAAPGAVRLAVEAVVPGAVRISSAAVTRAGLRAVHVRVEPLIADAPRRTWSTIRGLLAGAALAPRVRDRATAVFARLAEAEARVHGIPAADVHFHEVGALDSLADVVGICAALEELGVATVSAGEVAVGAGRVRTAHGELPVPVPAVAELARGWRVRAGGAGELATPTGLAAIRALAASCEDLPPLLVEAVGVGAGSRDTPGRANVVRVVLGAGPPAAPGVAAEPAVLLEANVDDLDPRLWPEVLAGLLRCGAADAWLAPITMKKGRPAHTLSVLCHPERAAILRERIFRDTSTLGVREGALRKHVLPRAFADVAVAGAPVAVKLGHDRGVIVQVMPEFDDVAALARKLGRAERQVLAEAAAAAAAAGLVVGAPLPGDARPA</sequence>
<keyword evidence="2" id="KW-0456">Lyase</keyword>
<name>A0A919JQN3_9ACTN</name>
<dbReference type="NCBIfam" id="TIGR00299">
    <property type="entry name" value="nickel pincer cofactor biosynthesis protein LarC"/>
    <property type="match status" value="1"/>
</dbReference>
<dbReference type="Proteomes" id="UP000647172">
    <property type="component" value="Unassembled WGS sequence"/>
</dbReference>
<reference evidence="3" key="1">
    <citation type="submission" date="2021-01" db="EMBL/GenBank/DDBJ databases">
        <title>Whole genome shotgun sequence of Actinoplanes nipponensis NBRC 14063.</title>
        <authorList>
            <person name="Komaki H."/>
            <person name="Tamura T."/>
        </authorList>
    </citation>
    <scope>NUCLEOTIDE SEQUENCE</scope>
    <source>
        <strain evidence="3">NBRC 14063</strain>
    </source>
</reference>
<protein>
    <recommendedName>
        <fullName evidence="2">Pyridinium-3,5-bisthiocarboxylic acid mononucleotide nickel insertion protein</fullName>
        <shortName evidence="2">P2TMN nickel insertion protein</shortName>
        <ecNumber evidence="2">4.99.1.12</ecNumber>
    </recommendedName>
    <alternativeName>
        <fullName evidence="2">Nickel-pincer cofactor biosynthesis protein LarC</fullName>
    </alternativeName>
</protein>
<dbReference type="GO" id="GO:0051604">
    <property type="term" value="P:protein maturation"/>
    <property type="evidence" value="ECO:0007669"/>
    <property type="project" value="UniProtKB-UniRule"/>
</dbReference>
<dbReference type="AlphaFoldDB" id="A0A919JQN3"/>
<evidence type="ECO:0000256" key="2">
    <source>
        <dbReference type="HAMAP-Rule" id="MF_01074"/>
    </source>
</evidence>
<dbReference type="Gene3D" id="3.30.70.1380">
    <property type="entry name" value="Transcriptional regulatory protein pf0864 domain like"/>
    <property type="match status" value="1"/>
</dbReference>
<dbReference type="Gene3D" id="3.10.20.300">
    <property type="entry name" value="mk0293 like domain"/>
    <property type="match status" value="1"/>
</dbReference>
<gene>
    <name evidence="2" type="primary">larC</name>
    <name evidence="3" type="ORF">Ani05nite_71860</name>
</gene>
<organism evidence="3 4">
    <name type="scientific">Actinoplanes nipponensis</name>
    <dbReference type="NCBI Taxonomy" id="135950"/>
    <lineage>
        <taxon>Bacteria</taxon>
        <taxon>Bacillati</taxon>
        <taxon>Actinomycetota</taxon>
        <taxon>Actinomycetes</taxon>
        <taxon>Micromonosporales</taxon>
        <taxon>Micromonosporaceae</taxon>
        <taxon>Actinoplanes</taxon>
    </lineage>
</organism>
<comment type="catalytic activity">
    <reaction evidence="2">
        <text>Ni(II)-pyridinium-3,5-bisthiocarboxylate mononucleotide = pyridinium-3,5-bisthiocarboxylate mononucleotide + Ni(2+)</text>
        <dbReference type="Rhea" id="RHEA:54784"/>
        <dbReference type="ChEBI" id="CHEBI:49786"/>
        <dbReference type="ChEBI" id="CHEBI:137372"/>
        <dbReference type="ChEBI" id="CHEBI:137373"/>
        <dbReference type="EC" id="4.99.1.12"/>
    </reaction>
</comment>
<dbReference type="HAMAP" id="MF_01074">
    <property type="entry name" value="LarC"/>
    <property type="match status" value="1"/>
</dbReference>
<dbReference type="InterPro" id="IPR002822">
    <property type="entry name" value="Ni_insertion"/>
</dbReference>
<evidence type="ECO:0000313" key="3">
    <source>
        <dbReference type="EMBL" id="GIE53652.1"/>
    </source>
</evidence>
<keyword evidence="1 2" id="KW-0533">Nickel</keyword>
<dbReference type="PANTHER" id="PTHR36566">
    <property type="entry name" value="NICKEL INSERTION PROTEIN-RELATED"/>
    <property type="match status" value="1"/>
</dbReference>